<dbReference type="Pfam" id="PF01466">
    <property type="entry name" value="Skp1"/>
    <property type="match status" value="1"/>
</dbReference>
<dbReference type="EnsemblPlants" id="LPERR06G09550.1">
    <property type="protein sequence ID" value="LPERR06G09550.1"/>
    <property type="gene ID" value="LPERR06G09550"/>
</dbReference>
<dbReference type="InterPro" id="IPR011333">
    <property type="entry name" value="SKP1/BTB/POZ_sf"/>
</dbReference>
<comment type="pathway">
    <text evidence="1">Protein modification; protein ubiquitination.</text>
</comment>
<dbReference type="Gramene" id="LPERR06G09550.1">
    <property type="protein sequence ID" value="LPERR06G09550.1"/>
    <property type="gene ID" value="LPERR06G09550"/>
</dbReference>
<dbReference type="SUPFAM" id="SSF81382">
    <property type="entry name" value="Skp1 dimerisation domain-like"/>
    <property type="match status" value="1"/>
</dbReference>
<dbReference type="STRING" id="77586.A0A0D9WP97"/>
<sequence length="64" mass="7470">MLFDLIMAANYLDSKGLLDLTCQSLADLIKDKTPEEVRKMFSIKNDFSPEEEEIRRENAWAFDN</sequence>
<dbReference type="AlphaFoldDB" id="A0A0D9WP97"/>
<dbReference type="eggNOG" id="KOG1724">
    <property type="taxonomic scope" value="Eukaryota"/>
</dbReference>
<evidence type="ECO:0000256" key="1">
    <source>
        <dbReference type="ARBA" id="ARBA00004906"/>
    </source>
</evidence>
<accession>A0A0D9WP97</accession>
<dbReference type="Gene3D" id="3.30.710.10">
    <property type="entry name" value="Potassium Channel Kv1.1, Chain A"/>
    <property type="match status" value="1"/>
</dbReference>
<name>A0A0D9WP97_9ORYZ</name>
<dbReference type="Proteomes" id="UP000032180">
    <property type="component" value="Chromosome 6"/>
</dbReference>
<organism evidence="3 4">
    <name type="scientific">Leersia perrieri</name>
    <dbReference type="NCBI Taxonomy" id="77586"/>
    <lineage>
        <taxon>Eukaryota</taxon>
        <taxon>Viridiplantae</taxon>
        <taxon>Streptophyta</taxon>
        <taxon>Embryophyta</taxon>
        <taxon>Tracheophyta</taxon>
        <taxon>Spermatophyta</taxon>
        <taxon>Magnoliopsida</taxon>
        <taxon>Liliopsida</taxon>
        <taxon>Poales</taxon>
        <taxon>Poaceae</taxon>
        <taxon>BOP clade</taxon>
        <taxon>Oryzoideae</taxon>
        <taxon>Oryzeae</taxon>
        <taxon>Oryzinae</taxon>
        <taxon>Leersia</taxon>
    </lineage>
</organism>
<dbReference type="InterPro" id="IPR016897">
    <property type="entry name" value="SKP1"/>
</dbReference>
<dbReference type="InterPro" id="IPR036296">
    <property type="entry name" value="SKP1-like_dim_sf"/>
</dbReference>
<reference evidence="3 4" key="1">
    <citation type="submission" date="2012-08" db="EMBL/GenBank/DDBJ databases">
        <title>Oryza genome evolution.</title>
        <authorList>
            <person name="Wing R.A."/>
        </authorList>
    </citation>
    <scope>NUCLEOTIDE SEQUENCE</scope>
</reference>
<feature type="domain" description="SKP1 component dimerisation" evidence="2">
    <location>
        <begin position="15"/>
        <end position="61"/>
    </location>
</feature>
<dbReference type="HOGENOM" id="CLU_059252_11_0_1"/>
<dbReference type="GO" id="GO:0006511">
    <property type="term" value="P:ubiquitin-dependent protein catabolic process"/>
    <property type="evidence" value="ECO:0007669"/>
    <property type="project" value="InterPro"/>
</dbReference>
<evidence type="ECO:0000259" key="2">
    <source>
        <dbReference type="Pfam" id="PF01466"/>
    </source>
</evidence>
<keyword evidence="4" id="KW-1185">Reference proteome</keyword>
<proteinExistence type="predicted"/>
<evidence type="ECO:0000313" key="4">
    <source>
        <dbReference type="Proteomes" id="UP000032180"/>
    </source>
</evidence>
<protein>
    <recommendedName>
        <fullName evidence="2">SKP1 component dimerisation domain-containing protein</fullName>
    </recommendedName>
</protein>
<reference evidence="3" key="3">
    <citation type="submission" date="2015-04" db="UniProtKB">
        <authorList>
            <consortium name="EnsemblPlants"/>
        </authorList>
    </citation>
    <scope>IDENTIFICATION</scope>
</reference>
<dbReference type="PANTHER" id="PTHR11165">
    <property type="entry name" value="SKP1"/>
    <property type="match status" value="1"/>
</dbReference>
<dbReference type="InterPro" id="IPR016072">
    <property type="entry name" value="Skp1_comp_dimer"/>
</dbReference>
<evidence type="ECO:0000313" key="3">
    <source>
        <dbReference type="EnsemblPlants" id="LPERR06G09550.1"/>
    </source>
</evidence>
<reference evidence="4" key="2">
    <citation type="submission" date="2013-12" db="EMBL/GenBank/DDBJ databases">
        <authorList>
            <person name="Yu Y."/>
            <person name="Lee S."/>
            <person name="de Baynast K."/>
            <person name="Wissotski M."/>
            <person name="Liu L."/>
            <person name="Talag J."/>
            <person name="Goicoechea J."/>
            <person name="Angelova A."/>
            <person name="Jetty R."/>
            <person name="Kudrna D."/>
            <person name="Golser W."/>
            <person name="Rivera L."/>
            <person name="Zhang J."/>
            <person name="Wing R."/>
        </authorList>
    </citation>
    <scope>NUCLEOTIDE SEQUENCE</scope>
</reference>